<keyword evidence="2" id="KW-1185">Reference proteome</keyword>
<protein>
    <submittedName>
        <fullName evidence="1">Uncharacterized protein</fullName>
    </submittedName>
</protein>
<proteinExistence type="predicted"/>
<dbReference type="AlphaFoldDB" id="A0A1C7FHJ5"/>
<organism evidence="1 2">
    <name type="scientific">Vibrio scophthalmi</name>
    <dbReference type="NCBI Taxonomy" id="45658"/>
    <lineage>
        <taxon>Bacteria</taxon>
        <taxon>Pseudomonadati</taxon>
        <taxon>Pseudomonadota</taxon>
        <taxon>Gammaproteobacteria</taxon>
        <taxon>Vibrionales</taxon>
        <taxon>Vibrionaceae</taxon>
        <taxon>Vibrio</taxon>
    </lineage>
</organism>
<reference evidence="1 2" key="1">
    <citation type="submission" date="2016-07" db="EMBL/GenBank/DDBJ databases">
        <title>Genome sequencing of Vibrio scophthalmi strain VS-05, an isolated from Paralichthys olivaceus.</title>
        <authorList>
            <person name="Han H.-J."/>
        </authorList>
    </citation>
    <scope>NUCLEOTIDE SEQUENCE [LARGE SCALE GENOMIC DNA]</scope>
    <source>
        <strain evidence="1 2">VS-05</strain>
        <plasmid evidence="2">pvs127</plasmid>
    </source>
</reference>
<evidence type="ECO:0000313" key="1">
    <source>
        <dbReference type="EMBL" id="ANU39440.1"/>
    </source>
</evidence>
<name>A0A1C7FHJ5_9VIBR</name>
<dbReference type="RefSeq" id="WP_065546907.1">
    <property type="nucleotide sequence ID" value="NZ_CP016416.1"/>
</dbReference>
<dbReference type="Proteomes" id="UP000092528">
    <property type="component" value="Plasmid pVS127"/>
</dbReference>
<dbReference type="EMBL" id="CP016416">
    <property type="protein sequence ID" value="ANU39440.1"/>
    <property type="molecule type" value="Genomic_DNA"/>
</dbReference>
<evidence type="ECO:0000313" key="2">
    <source>
        <dbReference type="Proteomes" id="UP000092528"/>
    </source>
</evidence>
<sequence length="106" mass="12116">MREILAALSKVQGSSLGGLLTSMYNQIQKRDDANDTYSKLKVLLDDLIMKGYRFESPEIQAIVTLLKELPAPGACVLNFEKLYLRDEYGLRKLPRDPRDIPKGHWH</sequence>
<gene>
    <name evidence="1" type="ORF">VSVS05_04405</name>
</gene>
<accession>A0A1C7FHJ5</accession>
<geneLocation type="plasmid" evidence="2">
    <name>pvs127</name>
</geneLocation>
<keyword evidence="1" id="KW-0614">Plasmid</keyword>